<reference evidence="1" key="2">
    <citation type="submission" date="2022-06" db="UniProtKB">
        <authorList>
            <consortium name="EnsemblMetazoa"/>
        </authorList>
    </citation>
    <scope>IDENTIFICATION</scope>
</reference>
<dbReference type="InterPro" id="IPR045241">
    <property type="entry name" value="Prp46/PLRG1-like"/>
</dbReference>
<protein>
    <submittedName>
        <fullName evidence="1">Uncharacterized protein</fullName>
    </submittedName>
</protein>
<organism evidence="1 2">
    <name type="scientific">Onchocerca volvulus</name>
    <dbReference type="NCBI Taxonomy" id="6282"/>
    <lineage>
        <taxon>Eukaryota</taxon>
        <taxon>Metazoa</taxon>
        <taxon>Ecdysozoa</taxon>
        <taxon>Nematoda</taxon>
        <taxon>Chromadorea</taxon>
        <taxon>Rhabditida</taxon>
        <taxon>Spirurina</taxon>
        <taxon>Spiruromorpha</taxon>
        <taxon>Filarioidea</taxon>
        <taxon>Onchocercidae</taxon>
        <taxon>Onchocerca</taxon>
    </lineage>
</organism>
<dbReference type="EMBL" id="CMVM020000149">
    <property type="status" value="NOT_ANNOTATED_CDS"/>
    <property type="molecule type" value="Genomic_DNA"/>
</dbReference>
<dbReference type="GO" id="GO:0000974">
    <property type="term" value="C:Prp19 complex"/>
    <property type="evidence" value="ECO:0007669"/>
    <property type="project" value="TreeGrafter"/>
</dbReference>
<dbReference type="PANTHER" id="PTHR19923">
    <property type="entry name" value="WD40 REPEAT PROTEINPRL1/PRL2-RELATED"/>
    <property type="match status" value="1"/>
</dbReference>
<evidence type="ECO:0000313" key="2">
    <source>
        <dbReference type="Proteomes" id="UP000024404"/>
    </source>
</evidence>
<evidence type="ECO:0000313" key="1">
    <source>
        <dbReference type="EnsemblMetazoa" id="OVOC5150.1"/>
    </source>
</evidence>
<dbReference type="AlphaFoldDB" id="A0A8R1TTZ5"/>
<sequence>MMQSLIHFYVIKVMCSFLKDWKSGFCFQSEKTKAQPGSIDSEAGIFAFTHDRSGFRLFTLEADKSIKMYKEDEEATEKTYRSCKDQTY</sequence>
<dbReference type="GO" id="GO:0000398">
    <property type="term" value="P:mRNA splicing, via spliceosome"/>
    <property type="evidence" value="ECO:0007669"/>
    <property type="project" value="InterPro"/>
</dbReference>
<name>A0A8R1TTZ5_ONCVO</name>
<dbReference type="Proteomes" id="UP000024404">
    <property type="component" value="Unassembled WGS sequence"/>
</dbReference>
<dbReference type="InterPro" id="IPR015943">
    <property type="entry name" value="WD40/YVTN_repeat-like_dom_sf"/>
</dbReference>
<accession>A0A8R1TTZ5</accession>
<reference evidence="2" key="1">
    <citation type="submission" date="2013-10" db="EMBL/GenBank/DDBJ databases">
        <title>Genome sequencing of Onchocerca volvulus.</title>
        <authorList>
            <person name="Cotton J."/>
            <person name="Tsai J."/>
            <person name="Stanley E."/>
            <person name="Tracey A."/>
            <person name="Holroyd N."/>
            <person name="Lustigman S."/>
            <person name="Berriman M."/>
        </authorList>
    </citation>
    <scope>NUCLEOTIDE SEQUENCE</scope>
</reference>
<dbReference type="GO" id="GO:0071011">
    <property type="term" value="C:precatalytic spliceosome"/>
    <property type="evidence" value="ECO:0007669"/>
    <property type="project" value="TreeGrafter"/>
</dbReference>
<dbReference type="PANTHER" id="PTHR19923:SF0">
    <property type="entry name" value="PLEIOTROPIC REGULATOR 1"/>
    <property type="match status" value="1"/>
</dbReference>
<keyword evidence="2" id="KW-1185">Reference proteome</keyword>
<dbReference type="Gene3D" id="2.130.10.10">
    <property type="entry name" value="YVTN repeat-like/Quinoprotein amine dehydrogenase"/>
    <property type="match status" value="1"/>
</dbReference>
<dbReference type="EnsemblMetazoa" id="OVOC5150.1">
    <property type="protein sequence ID" value="OVOC5150.1"/>
    <property type="gene ID" value="WBGene00241959"/>
</dbReference>
<proteinExistence type="predicted"/>
<dbReference type="GO" id="GO:0071013">
    <property type="term" value="C:catalytic step 2 spliceosome"/>
    <property type="evidence" value="ECO:0007669"/>
    <property type="project" value="TreeGrafter"/>
</dbReference>